<gene>
    <name evidence="2" type="ORF">NQ315_017190</name>
</gene>
<dbReference type="AlphaFoldDB" id="A0AAV8VHT5"/>
<dbReference type="EMBL" id="JANEYG010000094">
    <property type="protein sequence ID" value="KAJ8913446.1"/>
    <property type="molecule type" value="Genomic_DNA"/>
</dbReference>
<reference evidence="2 3" key="1">
    <citation type="journal article" date="2023" name="Insect Mol. Biol.">
        <title>Genome sequencing provides insights into the evolution of gene families encoding plant cell wall-degrading enzymes in longhorned beetles.</title>
        <authorList>
            <person name="Shin N.R."/>
            <person name="Okamura Y."/>
            <person name="Kirsch R."/>
            <person name="Pauchet Y."/>
        </authorList>
    </citation>
    <scope>NUCLEOTIDE SEQUENCE [LARGE SCALE GENOMIC DNA]</scope>
    <source>
        <strain evidence="2">EAD_L_NR</strain>
    </source>
</reference>
<evidence type="ECO:0000313" key="3">
    <source>
        <dbReference type="Proteomes" id="UP001159042"/>
    </source>
</evidence>
<dbReference type="InterPro" id="IPR036398">
    <property type="entry name" value="CA_dom_sf"/>
</dbReference>
<accession>A0AAV8VHT5</accession>
<dbReference type="Gene3D" id="3.10.200.10">
    <property type="entry name" value="Alpha carbonic anhydrase"/>
    <property type="match status" value="1"/>
</dbReference>
<name>A0AAV8VHT5_9CUCU</name>
<comment type="caution">
    <text evidence="2">The sequence shown here is derived from an EMBL/GenBank/DDBJ whole genome shotgun (WGS) entry which is preliminary data.</text>
</comment>
<evidence type="ECO:0000313" key="2">
    <source>
        <dbReference type="EMBL" id="KAJ8913446.1"/>
    </source>
</evidence>
<dbReference type="Proteomes" id="UP001159042">
    <property type="component" value="Unassembled WGS sequence"/>
</dbReference>
<sequence length="209" mass="23915">MKRKQQKEEVSITICPLFKRPEKKRTKLSEETKARAGPDLYSMVHQPMLLLHFALSRWELAKNMSLEGGMSLRREEIESPAYWGLMNPQWNMCSKGRRQSPINIEPDKLLFDPYLRHIHLDKHKVSGMLHNTGQSLVFRVDKDTKQHVNISGGTISVSIPIRGDLHSLRIRKSTRIRTSHPRLLVPSGAQERLIGRFLTEGVLGGYTAA</sequence>
<evidence type="ECO:0000259" key="1">
    <source>
        <dbReference type="Pfam" id="PF00194"/>
    </source>
</evidence>
<protein>
    <recommendedName>
        <fullName evidence="1">Alpha-carbonic anhydrase domain-containing protein</fullName>
    </recommendedName>
</protein>
<dbReference type="InterPro" id="IPR001148">
    <property type="entry name" value="CA_dom"/>
</dbReference>
<proteinExistence type="predicted"/>
<keyword evidence="3" id="KW-1185">Reference proteome</keyword>
<dbReference type="Pfam" id="PF00194">
    <property type="entry name" value="Carb_anhydrase"/>
    <property type="match status" value="1"/>
</dbReference>
<dbReference type="SUPFAM" id="SSF51069">
    <property type="entry name" value="Carbonic anhydrase"/>
    <property type="match status" value="1"/>
</dbReference>
<feature type="domain" description="Alpha-carbonic anhydrase" evidence="1">
    <location>
        <begin position="80"/>
        <end position="155"/>
    </location>
</feature>
<organism evidence="2 3">
    <name type="scientific">Exocentrus adspersus</name>
    <dbReference type="NCBI Taxonomy" id="1586481"/>
    <lineage>
        <taxon>Eukaryota</taxon>
        <taxon>Metazoa</taxon>
        <taxon>Ecdysozoa</taxon>
        <taxon>Arthropoda</taxon>
        <taxon>Hexapoda</taxon>
        <taxon>Insecta</taxon>
        <taxon>Pterygota</taxon>
        <taxon>Neoptera</taxon>
        <taxon>Endopterygota</taxon>
        <taxon>Coleoptera</taxon>
        <taxon>Polyphaga</taxon>
        <taxon>Cucujiformia</taxon>
        <taxon>Chrysomeloidea</taxon>
        <taxon>Cerambycidae</taxon>
        <taxon>Lamiinae</taxon>
        <taxon>Acanthocinini</taxon>
        <taxon>Exocentrus</taxon>
    </lineage>
</organism>